<keyword evidence="3" id="KW-1185">Reference proteome</keyword>
<dbReference type="EMBL" id="ML179387">
    <property type="protein sequence ID" value="THU88987.1"/>
    <property type="molecule type" value="Genomic_DNA"/>
</dbReference>
<protein>
    <submittedName>
        <fullName evidence="2">Uncharacterized protein</fullName>
    </submittedName>
</protein>
<proteinExistence type="predicted"/>
<organism evidence="2 3">
    <name type="scientific">Dendrothele bispora (strain CBS 962.96)</name>
    <dbReference type="NCBI Taxonomy" id="1314807"/>
    <lineage>
        <taxon>Eukaryota</taxon>
        <taxon>Fungi</taxon>
        <taxon>Dikarya</taxon>
        <taxon>Basidiomycota</taxon>
        <taxon>Agaricomycotina</taxon>
        <taxon>Agaricomycetes</taxon>
        <taxon>Agaricomycetidae</taxon>
        <taxon>Agaricales</taxon>
        <taxon>Agaricales incertae sedis</taxon>
        <taxon>Dendrothele</taxon>
    </lineage>
</organism>
<evidence type="ECO:0000313" key="2">
    <source>
        <dbReference type="EMBL" id="THU88987.1"/>
    </source>
</evidence>
<evidence type="ECO:0000256" key="1">
    <source>
        <dbReference type="SAM" id="MobiDB-lite"/>
    </source>
</evidence>
<dbReference type="Proteomes" id="UP000297245">
    <property type="component" value="Unassembled WGS sequence"/>
</dbReference>
<feature type="region of interest" description="Disordered" evidence="1">
    <location>
        <begin position="41"/>
        <end position="60"/>
    </location>
</feature>
<evidence type="ECO:0000313" key="3">
    <source>
        <dbReference type="Proteomes" id="UP000297245"/>
    </source>
</evidence>
<dbReference type="AlphaFoldDB" id="A0A4S8LIQ3"/>
<accession>A0A4S8LIQ3</accession>
<gene>
    <name evidence="2" type="ORF">K435DRAFT_803099</name>
</gene>
<reference evidence="2 3" key="1">
    <citation type="journal article" date="2019" name="Nat. Ecol. Evol.">
        <title>Megaphylogeny resolves global patterns of mushroom evolution.</title>
        <authorList>
            <person name="Varga T."/>
            <person name="Krizsan K."/>
            <person name="Foldi C."/>
            <person name="Dima B."/>
            <person name="Sanchez-Garcia M."/>
            <person name="Sanchez-Ramirez S."/>
            <person name="Szollosi G.J."/>
            <person name="Szarkandi J.G."/>
            <person name="Papp V."/>
            <person name="Albert L."/>
            <person name="Andreopoulos W."/>
            <person name="Angelini C."/>
            <person name="Antonin V."/>
            <person name="Barry K.W."/>
            <person name="Bougher N.L."/>
            <person name="Buchanan P."/>
            <person name="Buyck B."/>
            <person name="Bense V."/>
            <person name="Catcheside P."/>
            <person name="Chovatia M."/>
            <person name="Cooper J."/>
            <person name="Damon W."/>
            <person name="Desjardin D."/>
            <person name="Finy P."/>
            <person name="Geml J."/>
            <person name="Haridas S."/>
            <person name="Hughes K."/>
            <person name="Justo A."/>
            <person name="Karasinski D."/>
            <person name="Kautmanova I."/>
            <person name="Kiss B."/>
            <person name="Kocsube S."/>
            <person name="Kotiranta H."/>
            <person name="LaButti K.M."/>
            <person name="Lechner B.E."/>
            <person name="Liimatainen K."/>
            <person name="Lipzen A."/>
            <person name="Lukacs Z."/>
            <person name="Mihaltcheva S."/>
            <person name="Morgado L.N."/>
            <person name="Niskanen T."/>
            <person name="Noordeloos M.E."/>
            <person name="Ohm R.A."/>
            <person name="Ortiz-Santana B."/>
            <person name="Ovrebo C."/>
            <person name="Racz N."/>
            <person name="Riley R."/>
            <person name="Savchenko A."/>
            <person name="Shiryaev A."/>
            <person name="Soop K."/>
            <person name="Spirin V."/>
            <person name="Szebenyi C."/>
            <person name="Tomsovsky M."/>
            <person name="Tulloss R.E."/>
            <person name="Uehling J."/>
            <person name="Grigoriev I.V."/>
            <person name="Vagvolgyi C."/>
            <person name="Papp T."/>
            <person name="Martin F.M."/>
            <person name="Miettinen O."/>
            <person name="Hibbett D.S."/>
            <person name="Nagy L.G."/>
        </authorList>
    </citation>
    <scope>NUCLEOTIDE SEQUENCE [LARGE SCALE GENOMIC DNA]</scope>
    <source>
        <strain evidence="2 3">CBS 962.96</strain>
    </source>
</reference>
<sequence>MHHNKQIWEQRLNVLLGYKIKDDSANFGTGIKNVQENAGLGNITNKSQDQVPPGNDSVTLGTRMDSLGNNNDPVAVTGYRNFESQNQNPSGNNSILETRMVPDNTPGNNLIVVTSFESAGNQIQNSPRRLREYDYSLTC</sequence>
<name>A0A4S8LIQ3_DENBC</name>